<evidence type="ECO:0000313" key="3">
    <source>
        <dbReference type="Proteomes" id="UP000010843"/>
    </source>
</evidence>
<dbReference type="Gene3D" id="1.25.10.10">
    <property type="entry name" value="Leucine-rich Repeat Variant"/>
    <property type="match status" value="1"/>
</dbReference>
<dbReference type="Proteomes" id="UP000010843">
    <property type="component" value="Chromosome"/>
</dbReference>
<proteinExistence type="predicted"/>
<dbReference type="HOGENOM" id="CLU_598025_0_0_2"/>
<dbReference type="InterPro" id="IPR016024">
    <property type="entry name" value="ARM-type_fold"/>
</dbReference>
<evidence type="ECO:0000256" key="1">
    <source>
        <dbReference type="SAM" id="MobiDB-lite"/>
    </source>
</evidence>
<sequence length="457" mass="50212">MGTVGGAEAMRGSKYTFETGTRPTDDIASEIEAVIDQLDGNGYVDDCLDNVYWSPSGSTYDGAWNDKAPPAEIEAPLVAKTSIEDHSYSGQVRLYRQFDGEYVAVDVFRSLSHSFWAIADYSAANYGLVPALNDGWYRLFSEERRLPGRRGLPLDESESERQVAPSAVLRDQRDDLSFEAATTLLDCDEYYHLLATKLPDAVEDTEIDRRIADWLESDDPDRNGRAVRWIGAVAARPTDRSWGTVPAGKEQSSHTPDAVPSIDGDDTFERFVRTLPAVDAATQRLVARTLWEPWLLSADTPPKPDHVSTLADLLDAELPEIRVGALHGASRLLGDLIVTAENADDSPDSLEALVPAIEAFYDAYVAALSDEHPIVRARAADLMVSVLAGERGDGVMLVAERLLNEVPLETRTEMVRGLVRLTEGRDAIATRIIDQNVESLSERVFDDEDATGGRSNE</sequence>
<name>L0JGR6_NATP1</name>
<reference evidence="3" key="1">
    <citation type="submission" date="2012-02" db="EMBL/GenBank/DDBJ databases">
        <title>Complete sequence of chromosome of Natrinema pellirubrum DSM 15624.</title>
        <authorList>
            <person name="Lucas S."/>
            <person name="Han J."/>
            <person name="Lapidus A."/>
            <person name="Cheng J.-F."/>
            <person name="Goodwin L."/>
            <person name="Pitluck S."/>
            <person name="Peters L."/>
            <person name="Teshima H."/>
            <person name="Detter J.C."/>
            <person name="Han C."/>
            <person name="Tapia R."/>
            <person name="Land M."/>
            <person name="Hauser L."/>
            <person name="Kyrpides N."/>
            <person name="Ivanova N."/>
            <person name="Pagani I."/>
            <person name="Sproer C."/>
            <person name="Anderson I."/>
            <person name="Woyke T."/>
        </authorList>
    </citation>
    <scope>NUCLEOTIDE SEQUENCE [LARGE SCALE GENOMIC DNA]</scope>
    <source>
        <strain evidence="3">DSM 15624 / JCM 10476 / NCIMB 786</strain>
    </source>
</reference>
<dbReference type="SUPFAM" id="SSF48371">
    <property type="entry name" value="ARM repeat"/>
    <property type="match status" value="1"/>
</dbReference>
<dbReference type="AlphaFoldDB" id="L0JGR6"/>
<organism evidence="2 3">
    <name type="scientific">Natrinema pellirubrum (strain DSM 15624 / CIP 106293 / JCM 10476 / NCIMB 786 / 157)</name>
    <dbReference type="NCBI Taxonomy" id="797303"/>
    <lineage>
        <taxon>Archaea</taxon>
        <taxon>Methanobacteriati</taxon>
        <taxon>Methanobacteriota</taxon>
        <taxon>Stenosarchaea group</taxon>
        <taxon>Halobacteria</taxon>
        <taxon>Halobacteriales</taxon>
        <taxon>Natrialbaceae</taxon>
        <taxon>Natrinema</taxon>
    </lineage>
</organism>
<protein>
    <submittedName>
        <fullName evidence="2">Uncharacterized protein</fullName>
    </submittedName>
</protein>
<dbReference type="EMBL" id="CP003372">
    <property type="protein sequence ID" value="AGB30048.1"/>
    <property type="molecule type" value="Genomic_DNA"/>
</dbReference>
<feature type="region of interest" description="Disordered" evidence="1">
    <location>
        <begin position="240"/>
        <end position="263"/>
    </location>
</feature>
<gene>
    <name evidence="2" type="ordered locus">Natpe_0105</name>
</gene>
<dbReference type="InterPro" id="IPR011989">
    <property type="entry name" value="ARM-like"/>
</dbReference>
<dbReference type="KEGG" id="npe:Natpe_0105"/>
<evidence type="ECO:0000313" key="2">
    <source>
        <dbReference type="EMBL" id="AGB30048.1"/>
    </source>
</evidence>
<accession>L0JGR6</accession>